<dbReference type="PANTHER" id="PTHR12215:SF10">
    <property type="entry name" value="L-AMINOADIPATE-SEMIALDEHYDE DEHYDROGENASE-PHOSPHOPANTETHEINYL TRANSFERASE"/>
    <property type="match status" value="1"/>
</dbReference>
<dbReference type="Proteomes" id="UP001527925">
    <property type="component" value="Unassembled WGS sequence"/>
</dbReference>
<dbReference type="PANTHER" id="PTHR12215">
    <property type="entry name" value="PHOSPHOPANTETHEINE TRANSFERASE"/>
    <property type="match status" value="1"/>
</dbReference>
<evidence type="ECO:0000256" key="2">
    <source>
        <dbReference type="ARBA" id="ARBA00022679"/>
    </source>
</evidence>
<dbReference type="InterPro" id="IPR037143">
    <property type="entry name" value="4-PPantetheinyl_Trfase_dom_sf"/>
</dbReference>
<dbReference type="Pfam" id="PF01648">
    <property type="entry name" value="ACPS"/>
    <property type="match status" value="1"/>
</dbReference>
<gene>
    <name evidence="5" type="ORF">HK105_208115</name>
</gene>
<evidence type="ECO:0000313" key="5">
    <source>
        <dbReference type="EMBL" id="KAL2912412.1"/>
    </source>
</evidence>
<feature type="domain" description="4'-phosphopantetheinyl transferase N-terminal" evidence="4">
    <location>
        <begin position="4"/>
        <end position="91"/>
    </location>
</feature>
<dbReference type="InterPro" id="IPR050559">
    <property type="entry name" value="P-Pant_transferase_sf"/>
</dbReference>
<organism evidence="5 6">
    <name type="scientific">Polyrhizophydium stewartii</name>
    <dbReference type="NCBI Taxonomy" id="2732419"/>
    <lineage>
        <taxon>Eukaryota</taxon>
        <taxon>Fungi</taxon>
        <taxon>Fungi incertae sedis</taxon>
        <taxon>Chytridiomycota</taxon>
        <taxon>Chytridiomycota incertae sedis</taxon>
        <taxon>Chytridiomycetes</taxon>
        <taxon>Rhizophydiales</taxon>
        <taxon>Rhizophydiales incertae sedis</taxon>
        <taxon>Polyrhizophydium</taxon>
    </lineage>
</organism>
<dbReference type="Gene3D" id="3.90.470.20">
    <property type="entry name" value="4'-phosphopantetheinyl transferase domain"/>
    <property type="match status" value="2"/>
</dbReference>
<dbReference type="EMBL" id="JADGIZ020000067">
    <property type="protein sequence ID" value="KAL2912412.1"/>
    <property type="molecule type" value="Genomic_DNA"/>
</dbReference>
<evidence type="ECO:0000259" key="4">
    <source>
        <dbReference type="Pfam" id="PF22624"/>
    </source>
</evidence>
<name>A0ABR4MYP8_9FUNG</name>
<proteinExistence type="predicted"/>
<protein>
    <recommendedName>
        <fullName evidence="1">holo-[acyl-carrier-protein] synthase</fullName>
        <ecNumber evidence="1">2.7.8.7</ecNumber>
    </recommendedName>
</protein>
<reference evidence="5 6" key="1">
    <citation type="submission" date="2023-09" db="EMBL/GenBank/DDBJ databases">
        <title>Pangenome analysis of Batrachochytrium dendrobatidis and related Chytrids.</title>
        <authorList>
            <person name="Yacoub M.N."/>
            <person name="Stajich J.E."/>
            <person name="James T.Y."/>
        </authorList>
    </citation>
    <scope>NUCLEOTIDE SEQUENCE [LARGE SCALE GENOMIC DNA]</scope>
    <source>
        <strain evidence="5 6">JEL0888</strain>
    </source>
</reference>
<dbReference type="Pfam" id="PF22624">
    <property type="entry name" value="AASDHPPT_N"/>
    <property type="match status" value="1"/>
</dbReference>
<dbReference type="InterPro" id="IPR008278">
    <property type="entry name" value="4-PPantetheinyl_Trfase_dom"/>
</dbReference>
<keyword evidence="2" id="KW-0808">Transferase</keyword>
<keyword evidence="6" id="KW-1185">Reference proteome</keyword>
<dbReference type="SUPFAM" id="SSF56214">
    <property type="entry name" value="4'-phosphopantetheinyl transferase"/>
    <property type="match status" value="2"/>
</dbReference>
<feature type="domain" description="4'-phosphopantetheinyl transferase" evidence="3">
    <location>
        <begin position="97"/>
        <end position="198"/>
    </location>
</feature>
<sequence>MEASLAACLAVLPDEERKRVGQFRFRSDALAALAGLMLPRAALCQELGVDVHDLEFHRTEIGRPYMTLRTGAPLVHDYNVSHHGEYILMAVSGQHRLGVDVTRIDTGRPTDTTPARDFLGYYDEQFSRSEWTWIWQGPSGLAAPNTRDPVSGLNPHAADFELLKRFHCMWALKEAYVKGVGCGIIIDLTDIVFTIRDDFGDEVVSTVNIWPKPLKVTLHIRGKLDTEWSFHVSLLDDFHIVCVASKPGVAEVGPIERIAWKDVLNKCAIKV</sequence>
<accession>A0ABR4MYP8</accession>
<evidence type="ECO:0000256" key="1">
    <source>
        <dbReference type="ARBA" id="ARBA00013172"/>
    </source>
</evidence>
<dbReference type="InterPro" id="IPR055066">
    <property type="entry name" value="AASDHPPT_N"/>
</dbReference>
<comment type="caution">
    <text evidence="5">The sequence shown here is derived from an EMBL/GenBank/DDBJ whole genome shotgun (WGS) entry which is preliminary data.</text>
</comment>
<evidence type="ECO:0000259" key="3">
    <source>
        <dbReference type="Pfam" id="PF01648"/>
    </source>
</evidence>
<dbReference type="EC" id="2.7.8.7" evidence="1"/>
<evidence type="ECO:0000313" key="6">
    <source>
        <dbReference type="Proteomes" id="UP001527925"/>
    </source>
</evidence>